<protein>
    <submittedName>
        <fullName evidence="3">Uncharacterized protein</fullName>
    </submittedName>
</protein>
<reference evidence="4" key="1">
    <citation type="journal article" date="2013" name="Nat. Genet.">
        <title>The duck genome and transcriptome provide insight into an avian influenza virus reservoir species.</title>
        <authorList>
            <person name="Huang Y."/>
            <person name="Li Y."/>
            <person name="Burt D.W."/>
            <person name="Chen H."/>
            <person name="Zhang Y."/>
            <person name="Qian W."/>
            <person name="Kim H."/>
            <person name="Gan S."/>
            <person name="Zhao Y."/>
            <person name="Li J."/>
            <person name="Yi K."/>
            <person name="Feng H."/>
            <person name="Zhu P."/>
            <person name="Li B."/>
            <person name="Liu Q."/>
            <person name="Fairley S."/>
            <person name="Magor K.E."/>
            <person name="Du Z."/>
            <person name="Hu X."/>
            <person name="Goodman L."/>
            <person name="Tafer H."/>
            <person name="Vignal A."/>
            <person name="Lee T."/>
            <person name="Kim K.W."/>
            <person name="Sheng Z."/>
            <person name="An Y."/>
            <person name="Searle S."/>
            <person name="Herrero J."/>
            <person name="Groenen M.A."/>
            <person name="Crooijmans R.P."/>
            <person name="Faraut T."/>
            <person name="Cai Q."/>
            <person name="Webster R.G."/>
            <person name="Aldridge J.R."/>
            <person name="Warren W.C."/>
            <person name="Bartschat S."/>
            <person name="Kehr S."/>
            <person name="Marz M."/>
            <person name="Stadler P.F."/>
            <person name="Smith J."/>
            <person name="Kraus R.H."/>
            <person name="Zhao Y."/>
            <person name="Ren L."/>
            <person name="Fei J."/>
            <person name="Morisson M."/>
            <person name="Kaiser P."/>
            <person name="Griffin D.K."/>
            <person name="Rao M."/>
            <person name="Pitel F."/>
            <person name="Wang J."/>
            <person name="Li N."/>
        </authorList>
    </citation>
    <scope>NUCLEOTIDE SEQUENCE [LARGE SCALE GENOMIC DNA]</scope>
</reference>
<evidence type="ECO:0000313" key="3">
    <source>
        <dbReference type="EMBL" id="EOB02717.1"/>
    </source>
</evidence>
<dbReference type="AlphaFoldDB" id="R0JZF1"/>
<dbReference type="Proteomes" id="UP000296049">
    <property type="component" value="Unassembled WGS sequence"/>
</dbReference>
<evidence type="ECO:0000313" key="4">
    <source>
        <dbReference type="Proteomes" id="UP000296049"/>
    </source>
</evidence>
<keyword evidence="2" id="KW-0732">Signal</keyword>
<accession>R0JZF1</accession>
<evidence type="ECO:0000256" key="1">
    <source>
        <dbReference type="SAM" id="MobiDB-lite"/>
    </source>
</evidence>
<dbReference type="EMBL" id="KB742931">
    <property type="protein sequence ID" value="EOB02717.1"/>
    <property type="molecule type" value="Genomic_DNA"/>
</dbReference>
<evidence type="ECO:0000256" key="2">
    <source>
        <dbReference type="SAM" id="SignalP"/>
    </source>
</evidence>
<proteinExistence type="predicted"/>
<feature type="region of interest" description="Disordered" evidence="1">
    <location>
        <begin position="39"/>
        <end position="58"/>
    </location>
</feature>
<feature type="signal peptide" evidence="2">
    <location>
        <begin position="1"/>
        <end position="18"/>
    </location>
</feature>
<feature type="chain" id="PRO_5004342974" evidence="2">
    <location>
        <begin position="19"/>
        <end position="614"/>
    </location>
</feature>
<sequence length="614" mass="66918">MLLCVCLLLAFGPSPLILRLLPLFFQQTVDINMVHLKGGDGGQGNKSSRRRKEGGACQQRRHFSHQRQVLFGDGAIMALLKSFWKRLLSPSSFLDKDEIVSETEELEQADRQQATWDICQGLFAQEGTGVKITFPREPSEMVLELVQDKRGPGAHRCALTQKCTSKKLAAAKMNAAGSRLQDMDTDLQGLRQPASKGEPRLVSAEHCTPKRGGVPSSLHFPSLPAAVGWTQHLVSRKLGFIFPMSIPLLGPLAGSQLPHPEEEQHSSRVAGDISATDAAVGVAHSCFALVKKEWGIMPLVGSDPPCPGLAGATSEVEGQSCPVVCLMLRVPTVTRADTRVLRNFSTQRASKQQPGVECKDRLRTYCHPAMNCPEMKLLLGRKTEECQRCEGTSLSVSLMGPGELYGRQLKNHTEASQEGEVGFCCTSLRIIKQDSLNLDLKSQRCVKLISITDKGGITHVGLSAVEDLGQDHSGGGGEHSAALQCPCLRLREPAGDGCSLRPAGHPKWRRSWSDVADVASSSVHSLWSLHIAATRPPGDTPGGRATWQCLQMDSEELRALFRQVLVSRRQERIFWVCRGRRRLQLPISSILQDWCLSSSPSAGVDVCTHGSATV</sequence>
<gene>
    <name evidence="3" type="ORF">Anapl_01607</name>
</gene>
<organism evidence="3 4">
    <name type="scientific">Anas platyrhynchos</name>
    <name type="common">Mallard</name>
    <name type="synonym">Anas boschas</name>
    <dbReference type="NCBI Taxonomy" id="8839"/>
    <lineage>
        <taxon>Eukaryota</taxon>
        <taxon>Metazoa</taxon>
        <taxon>Chordata</taxon>
        <taxon>Craniata</taxon>
        <taxon>Vertebrata</taxon>
        <taxon>Euteleostomi</taxon>
        <taxon>Archelosauria</taxon>
        <taxon>Archosauria</taxon>
        <taxon>Dinosauria</taxon>
        <taxon>Saurischia</taxon>
        <taxon>Theropoda</taxon>
        <taxon>Coelurosauria</taxon>
        <taxon>Aves</taxon>
        <taxon>Neognathae</taxon>
        <taxon>Galloanserae</taxon>
        <taxon>Anseriformes</taxon>
        <taxon>Anatidae</taxon>
        <taxon>Anatinae</taxon>
        <taxon>Anas</taxon>
    </lineage>
</organism>
<keyword evidence="4" id="KW-1185">Reference proteome</keyword>
<name>R0JZF1_ANAPL</name>